<dbReference type="SUPFAM" id="SSF46946">
    <property type="entry name" value="S13-like H2TH domain"/>
    <property type="match status" value="1"/>
</dbReference>
<dbReference type="PROSITE" id="PS50159">
    <property type="entry name" value="RIBOSOMAL_S13_2"/>
    <property type="match status" value="1"/>
</dbReference>
<dbReference type="InterPro" id="IPR010979">
    <property type="entry name" value="Ribosomal_uS13-like_H2TH"/>
</dbReference>
<dbReference type="Gene3D" id="1.10.8.50">
    <property type="match status" value="1"/>
</dbReference>
<dbReference type="FunCoup" id="A0A1Y2BFM5">
    <property type="interactions" value="146"/>
</dbReference>
<keyword evidence="2" id="KW-0689">Ribosomal protein</keyword>
<dbReference type="Gene3D" id="4.10.910.10">
    <property type="entry name" value="30s ribosomal protein s13, domain 2"/>
    <property type="match status" value="1"/>
</dbReference>
<name>A0A1Y2BFM5_9TREE</name>
<keyword evidence="6" id="KW-1185">Reference proteome</keyword>
<dbReference type="Proteomes" id="UP000193986">
    <property type="component" value="Unassembled WGS sequence"/>
</dbReference>
<evidence type="ECO:0000256" key="1">
    <source>
        <dbReference type="ARBA" id="ARBA00008080"/>
    </source>
</evidence>
<dbReference type="GO" id="GO:0006412">
    <property type="term" value="P:translation"/>
    <property type="evidence" value="ECO:0007669"/>
    <property type="project" value="InterPro"/>
</dbReference>
<accession>A0A1Y2BFM5</accession>
<dbReference type="AlphaFoldDB" id="A0A1Y2BFM5"/>
<evidence type="ECO:0000256" key="2">
    <source>
        <dbReference type="ARBA" id="ARBA00022980"/>
    </source>
</evidence>
<organism evidence="5 6">
    <name type="scientific">Naematelia encephala</name>
    <dbReference type="NCBI Taxonomy" id="71784"/>
    <lineage>
        <taxon>Eukaryota</taxon>
        <taxon>Fungi</taxon>
        <taxon>Dikarya</taxon>
        <taxon>Basidiomycota</taxon>
        <taxon>Agaricomycotina</taxon>
        <taxon>Tremellomycetes</taxon>
        <taxon>Tremellales</taxon>
        <taxon>Naemateliaceae</taxon>
        <taxon>Naematelia</taxon>
    </lineage>
</organism>
<dbReference type="GO" id="GO:0003723">
    <property type="term" value="F:RNA binding"/>
    <property type="evidence" value="ECO:0007669"/>
    <property type="project" value="InterPro"/>
</dbReference>
<dbReference type="PROSITE" id="PS00646">
    <property type="entry name" value="RIBOSOMAL_S13_1"/>
    <property type="match status" value="1"/>
</dbReference>
<feature type="compositionally biased region" description="Pro residues" evidence="4">
    <location>
        <begin position="65"/>
        <end position="81"/>
    </location>
</feature>
<evidence type="ECO:0000256" key="4">
    <source>
        <dbReference type="SAM" id="MobiDB-lite"/>
    </source>
</evidence>
<dbReference type="InterPro" id="IPR018269">
    <property type="entry name" value="Ribosomal_uS13_CS"/>
</dbReference>
<dbReference type="Pfam" id="PF00416">
    <property type="entry name" value="Ribosomal_S13"/>
    <property type="match status" value="1"/>
</dbReference>
<dbReference type="InterPro" id="IPR027437">
    <property type="entry name" value="Rbsml_uS13_C"/>
</dbReference>
<comment type="caution">
    <text evidence="5">The sequence shown here is derived from an EMBL/GenBank/DDBJ whole genome shotgun (WGS) entry which is preliminary data.</text>
</comment>
<evidence type="ECO:0000256" key="3">
    <source>
        <dbReference type="ARBA" id="ARBA00023274"/>
    </source>
</evidence>
<dbReference type="InParanoid" id="A0A1Y2BFM5"/>
<gene>
    <name evidence="5" type="ORF">BCR39DRAFT_522283</name>
</gene>
<dbReference type="EMBL" id="MCFC01000008">
    <property type="protein sequence ID" value="ORY32885.1"/>
    <property type="molecule type" value="Genomic_DNA"/>
</dbReference>
<dbReference type="GO" id="GO:0015935">
    <property type="term" value="C:small ribosomal subunit"/>
    <property type="evidence" value="ECO:0007669"/>
    <property type="project" value="TreeGrafter"/>
</dbReference>
<evidence type="ECO:0000313" key="6">
    <source>
        <dbReference type="Proteomes" id="UP000193986"/>
    </source>
</evidence>
<comment type="similarity">
    <text evidence="1">Belongs to the universal ribosomal protein uS13 family.</text>
</comment>
<dbReference type="PANTHER" id="PTHR10871:SF1">
    <property type="entry name" value="SMALL RIBOSOMAL SUBUNIT PROTEIN US13M"/>
    <property type="match status" value="1"/>
</dbReference>
<protein>
    <submittedName>
        <fullName evidence="5">Uncharacterized protein</fullName>
    </submittedName>
</protein>
<proteinExistence type="inferred from homology"/>
<dbReference type="STRING" id="71784.A0A1Y2BFM5"/>
<dbReference type="PANTHER" id="PTHR10871">
    <property type="entry name" value="30S RIBOSOMAL PROTEIN S13/40S RIBOSOMAL PROTEIN S18"/>
    <property type="match status" value="1"/>
</dbReference>
<dbReference type="InterPro" id="IPR001892">
    <property type="entry name" value="Ribosomal_uS13"/>
</dbReference>
<dbReference type="GO" id="GO:0005739">
    <property type="term" value="C:mitochondrion"/>
    <property type="evidence" value="ECO:0007669"/>
    <property type="project" value="TreeGrafter"/>
</dbReference>
<reference evidence="5 6" key="1">
    <citation type="submission" date="2016-07" db="EMBL/GenBank/DDBJ databases">
        <title>Pervasive Adenine N6-methylation of Active Genes in Fungi.</title>
        <authorList>
            <consortium name="DOE Joint Genome Institute"/>
            <person name="Mondo S.J."/>
            <person name="Dannebaum R.O."/>
            <person name="Kuo R.C."/>
            <person name="Labutti K."/>
            <person name="Haridas S."/>
            <person name="Kuo A."/>
            <person name="Salamov A."/>
            <person name="Ahrendt S.R."/>
            <person name="Lipzen A."/>
            <person name="Sullivan W."/>
            <person name="Andreopoulos W.B."/>
            <person name="Clum A."/>
            <person name="Lindquist E."/>
            <person name="Daum C."/>
            <person name="Ramamoorthy G.K."/>
            <person name="Gryganskyi A."/>
            <person name="Culley D."/>
            <person name="Magnuson J.K."/>
            <person name="James T.Y."/>
            <person name="O'Malley M.A."/>
            <person name="Stajich J.E."/>
            <person name="Spatafora J.W."/>
            <person name="Visel A."/>
            <person name="Grigoriev I.V."/>
        </authorList>
    </citation>
    <scope>NUCLEOTIDE SEQUENCE [LARGE SCALE GENOMIC DNA]</scope>
    <source>
        <strain evidence="5 6">68-887.2</strain>
    </source>
</reference>
<evidence type="ECO:0000313" key="5">
    <source>
        <dbReference type="EMBL" id="ORY32885.1"/>
    </source>
</evidence>
<dbReference type="OrthoDB" id="525520at2759"/>
<feature type="region of interest" description="Disordered" evidence="4">
    <location>
        <begin position="59"/>
        <end position="95"/>
    </location>
</feature>
<sequence>MFLLGHNLPDTKLVRIALTSFYGISHHISSRLLARLQIHQTCLVNELTEPQITALSAYLSSPNTTPAPPPTPLNTPTPPPFSLVASSSSSSSSSPKTIKVLYEAQRWIDKRPDPLSDLKIETELRKELLANIAHLRQIGTYRGKRHAGGFPVRGQRTKTNGHTAGRLNKIDRRGFSTYAGPTDSPILSMLSRSRI</sequence>
<keyword evidence="3" id="KW-0687">Ribonucleoprotein</keyword>
<dbReference type="GO" id="GO:0003735">
    <property type="term" value="F:structural constituent of ribosome"/>
    <property type="evidence" value="ECO:0007669"/>
    <property type="project" value="InterPro"/>
</dbReference>